<keyword evidence="3" id="KW-0472">Membrane</keyword>
<evidence type="ECO:0000256" key="2">
    <source>
        <dbReference type="ARBA" id="ARBA00022837"/>
    </source>
</evidence>
<keyword evidence="3" id="KW-0812">Transmembrane</keyword>
<dbReference type="PANTHER" id="PTHR23048:SF0">
    <property type="entry name" value="CALMODULIN LIKE 3"/>
    <property type="match status" value="1"/>
</dbReference>
<dbReference type="SUPFAM" id="SSF47473">
    <property type="entry name" value="EF-hand"/>
    <property type="match status" value="1"/>
</dbReference>
<dbReference type="SMART" id="SM00054">
    <property type="entry name" value="EFh"/>
    <property type="match status" value="4"/>
</dbReference>
<dbReference type="PANTHER" id="PTHR23048">
    <property type="entry name" value="MYOSIN LIGHT CHAIN 1, 3"/>
    <property type="match status" value="1"/>
</dbReference>
<name>A0ABP1S4Q3_9HEXA</name>
<organism evidence="5 6">
    <name type="scientific">Orchesella dallaii</name>
    <dbReference type="NCBI Taxonomy" id="48710"/>
    <lineage>
        <taxon>Eukaryota</taxon>
        <taxon>Metazoa</taxon>
        <taxon>Ecdysozoa</taxon>
        <taxon>Arthropoda</taxon>
        <taxon>Hexapoda</taxon>
        <taxon>Collembola</taxon>
        <taxon>Entomobryomorpha</taxon>
        <taxon>Entomobryoidea</taxon>
        <taxon>Orchesellidae</taxon>
        <taxon>Orchesellinae</taxon>
        <taxon>Orchesella</taxon>
    </lineage>
</organism>
<keyword evidence="3" id="KW-1133">Transmembrane helix</keyword>
<accession>A0ABP1S4Q3</accession>
<dbReference type="InterPro" id="IPR002048">
    <property type="entry name" value="EF_hand_dom"/>
</dbReference>
<dbReference type="InterPro" id="IPR011992">
    <property type="entry name" value="EF-hand-dom_pair"/>
</dbReference>
<protein>
    <recommendedName>
        <fullName evidence="4">EF-hand domain-containing protein</fullName>
    </recommendedName>
</protein>
<keyword evidence="6" id="KW-1185">Reference proteome</keyword>
<evidence type="ECO:0000313" key="5">
    <source>
        <dbReference type="EMBL" id="CAL8143671.1"/>
    </source>
</evidence>
<evidence type="ECO:0000259" key="4">
    <source>
        <dbReference type="PROSITE" id="PS50222"/>
    </source>
</evidence>
<dbReference type="InterPro" id="IPR050230">
    <property type="entry name" value="CALM/Myosin/TropC-like"/>
</dbReference>
<dbReference type="Pfam" id="PF13499">
    <property type="entry name" value="EF-hand_7"/>
    <property type="match status" value="2"/>
</dbReference>
<feature type="domain" description="EF-hand" evidence="4">
    <location>
        <begin position="25"/>
        <end position="60"/>
    </location>
</feature>
<evidence type="ECO:0000256" key="1">
    <source>
        <dbReference type="ARBA" id="ARBA00022737"/>
    </source>
</evidence>
<dbReference type="PROSITE" id="PS50222">
    <property type="entry name" value="EF_HAND_2"/>
    <property type="match status" value="3"/>
</dbReference>
<feature type="domain" description="EF-hand" evidence="4">
    <location>
        <begin position="137"/>
        <end position="169"/>
    </location>
</feature>
<reference evidence="5 6" key="1">
    <citation type="submission" date="2024-08" db="EMBL/GenBank/DDBJ databases">
        <authorList>
            <person name="Cucini C."/>
            <person name="Frati F."/>
        </authorList>
    </citation>
    <scope>NUCLEOTIDE SEQUENCE [LARGE SCALE GENOMIC DNA]</scope>
</reference>
<feature type="domain" description="EF-hand" evidence="4">
    <location>
        <begin position="101"/>
        <end position="136"/>
    </location>
</feature>
<feature type="transmembrane region" description="Helical" evidence="3">
    <location>
        <begin position="17"/>
        <end position="34"/>
    </location>
</feature>
<dbReference type="InterPro" id="IPR018247">
    <property type="entry name" value="EF_Hand_1_Ca_BS"/>
</dbReference>
<dbReference type="PROSITE" id="PS00018">
    <property type="entry name" value="EF_HAND_1"/>
    <property type="match status" value="1"/>
</dbReference>
<proteinExistence type="predicted"/>
<comment type="caution">
    <text evidence="5">The sequence shown here is derived from an EMBL/GenBank/DDBJ whole genome shotgun (WGS) entry which is preliminary data.</text>
</comment>
<dbReference type="EMBL" id="CAXLJM020000160">
    <property type="protein sequence ID" value="CAL8143671.1"/>
    <property type="molecule type" value="Genomic_DNA"/>
</dbReference>
<keyword evidence="1" id="KW-0677">Repeat</keyword>
<dbReference type="CDD" id="cd00051">
    <property type="entry name" value="EFh"/>
    <property type="match status" value="1"/>
</dbReference>
<keyword evidence="2" id="KW-0106">Calcium</keyword>
<evidence type="ECO:0000256" key="3">
    <source>
        <dbReference type="SAM" id="Phobius"/>
    </source>
</evidence>
<gene>
    <name evidence="5" type="ORF">ODALV1_LOCUS29799</name>
</gene>
<sequence length="169" mass="19272">MRTITVGCYVEGKMSDLVWIYYIFLYILVMRKAFQMFDQGKTGFIEAVKISTILNTLGHTFDEEELQALIEQNDPEGLGKMNFEVFCEIAGHFLEEEDDEAMLQELKEAFRLYDREGNGYITTGTLREILKALDDKLGPDDLDGIIAEIDTDGSGTVDFDEFMEMMTGE</sequence>
<evidence type="ECO:0000313" key="6">
    <source>
        <dbReference type="Proteomes" id="UP001642540"/>
    </source>
</evidence>
<dbReference type="Proteomes" id="UP001642540">
    <property type="component" value="Unassembled WGS sequence"/>
</dbReference>
<dbReference type="Gene3D" id="1.10.238.10">
    <property type="entry name" value="EF-hand"/>
    <property type="match status" value="2"/>
</dbReference>